<keyword evidence="2" id="KW-0808">Transferase</keyword>
<dbReference type="GO" id="GO:0016740">
    <property type="term" value="F:transferase activity"/>
    <property type="evidence" value="ECO:0007669"/>
    <property type="project" value="UniProtKB-KW"/>
</dbReference>
<reference evidence="2 3" key="1">
    <citation type="submission" date="2016-11" db="EMBL/GenBank/DDBJ databases">
        <authorList>
            <person name="Jaros S."/>
            <person name="Januszkiewicz K."/>
            <person name="Wedrychowicz H."/>
        </authorList>
    </citation>
    <scope>NUCLEOTIDE SEQUENCE [LARGE SCALE GENOMIC DNA]</scope>
    <source>
        <strain evidence="2 3">GAS86</strain>
    </source>
</reference>
<dbReference type="InterPro" id="IPR038740">
    <property type="entry name" value="BioF2-like_GNAT_dom"/>
</dbReference>
<name>A0A1N6KEE7_9BURK</name>
<dbReference type="SUPFAM" id="SSF55729">
    <property type="entry name" value="Acyl-CoA N-acyltransferases (Nat)"/>
    <property type="match status" value="1"/>
</dbReference>
<dbReference type="InterPro" id="IPR016181">
    <property type="entry name" value="Acyl_CoA_acyltransferase"/>
</dbReference>
<dbReference type="EMBL" id="FSRM01000002">
    <property type="protein sequence ID" value="SIO54686.1"/>
    <property type="molecule type" value="Genomic_DNA"/>
</dbReference>
<sequence length="389" mass="43340">MSTATAAMLEPSSPTASFRYDVRSCETLAAFRALQPQWCALSATAEAHSPFSSFEYCELAVEHALASGAVIEVAMVYGAHELLALWPVAITRKGALRLAHSLGCGSGEEYGGPLIKDTRRTELYAAAVAAMMRIHADALEIPMVENGSALQHALSAAPGSWVRRRLPPRWRELPGYAIGLRAYPSWDDFLATRNATLRSALRSSVKRLRRHGDVSFGWCRTADEAQSTLTWLFENKRNWAVARGIGSRYLMDNQVRDFFIALARRTDLSNVPLVAFVTVDGRPVAASVNLVGTRTVEYFITTYDEAFGTFSVGNLLVEFLAQWAHANGRDFDFRPLHGDYKARWADRVTRHESLLLVLNLRGRLIELPLLWALAERVYRKIAAVLTKRL</sequence>
<dbReference type="Pfam" id="PF13480">
    <property type="entry name" value="Acetyltransf_6"/>
    <property type="match status" value="1"/>
</dbReference>
<dbReference type="Gene3D" id="3.40.630.30">
    <property type="match status" value="1"/>
</dbReference>
<protein>
    <submittedName>
        <fullName evidence="2">Acetyltransferase involved in cellulose biosynthesis, CelD/BcsL family</fullName>
    </submittedName>
</protein>
<proteinExistence type="predicted"/>
<feature type="domain" description="BioF2-like acetyltransferase" evidence="1">
    <location>
        <begin position="198"/>
        <end position="341"/>
    </location>
</feature>
<accession>A0A1N6KEE7</accession>
<evidence type="ECO:0000259" key="1">
    <source>
        <dbReference type="Pfam" id="PF13480"/>
    </source>
</evidence>
<dbReference type="RefSeq" id="WP_254369046.1">
    <property type="nucleotide sequence ID" value="NZ_FSRM01000002.1"/>
</dbReference>
<dbReference type="Proteomes" id="UP000184693">
    <property type="component" value="Unassembled WGS sequence"/>
</dbReference>
<evidence type="ECO:0000313" key="3">
    <source>
        <dbReference type="Proteomes" id="UP000184693"/>
    </source>
</evidence>
<evidence type="ECO:0000313" key="2">
    <source>
        <dbReference type="EMBL" id="SIO54686.1"/>
    </source>
</evidence>
<dbReference type="AlphaFoldDB" id="A0A1N6KEE7"/>
<gene>
    <name evidence="2" type="ORF">SAMN05444168_6905</name>
</gene>
<organism evidence="2 3">
    <name type="scientific">Paraburkholderia phenazinium</name>
    <dbReference type="NCBI Taxonomy" id="60549"/>
    <lineage>
        <taxon>Bacteria</taxon>
        <taxon>Pseudomonadati</taxon>
        <taxon>Pseudomonadota</taxon>
        <taxon>Betaproteobacteria</taxon>
        <taxon>Burkholderiales</taxon>
        <taxon>Burkholderiaceae</taxon>
        <taxon>Paraburkholderia</taxon>
    </lineage>
</organism>